<dbReference type="GO" id="GO:0005737">
    <property type="term" value="C:cytoplasm"/>
    <property type="evidence" value="ECO:0007669"/>
    <property type="project" value="GOC"/>
</dbReference>
<sequence length="123" mass="13628">MSLDIFESPFSQPAPDPSSNKRYVLLFVQDGVFVFGQQTSTGLRIVVGATRVESELPDEGLNPVFSDIQRAYLGVICNPFKAVESENEEISNAAFDRKIKECVRKWEAKWDAPPAAPATSEPH</sequence>
<evidence type="ECO:0008006" key="3">
    <source>
        <dbReference type="Google" id="ProtNLM"/>
    </source>
</evidence>
<organism evidence="1 2">
    <name type="scientific">Ogataea philodendri</name>
    <dbReference type="NCBI Taxonomy" id="1378263"/>
    <lineage>
        <taxon>Eukaryota</taxon>
        <taxon>Fungi</taxon>
        <taxon>Dikarya</taxon>
        <taxon>Ascomycota</taxon>
        <taxon>Saccharomycotina</taxon>
        <taxon>Pichiomycetes</taxon>
        <taxon>Pichiales</taxon>
        <taxon>Pichiaceae</taxon>
        <taxon>Ogataea</taxon>
    </lineage>
</organism>
<dbReference type="GeneID" id="70233194"/>
<dbReference type="AlphaFoldDB" id="A0A9P8T9B9"/>
<reference evidence="1" key="2">
    <citation type="submission" date="2021-01" db="EMBL/GenBank/DDBJ databases">
        <authorList>
            <person name="Schikora-Tamarit M.A."/>
        </authorList>
    </citation>
    <scope>NUCLEOTIDE SEQUENCE</scope>
    <source>
        <strain evidence="1">CBS6075</strain>
    </source>
</reference>
<dbReference type="SUPFAM" id="SSF64356">
    <property type="entry name" value="SNARE-like"/>
    <property type="match status" value="1"/>
</dbReference>
<dbReference type="EMBL" id="JAEUBE010000087">
    <property type="protein sequence ID" value="KAH3670711.1"/>
    <property type="molecule type" value="Genomic_DNA"/>
</dbReference>
<dbReference type="Proteomes" id="UP000769157">
    <property type="component" value="Unassembled WGS sequence"/>
</dbReference>
<evidence type="ECO:0000313" key="1">
    <source>
        <dbReference type="EMBL" id="KAH3670711.1"/>
    </source>
</evidence>
<dbReference type="RefSeq" id="XP_046064136.1">
    <property type="nucleotide sequence ID" value="XM_046201965.1"/>
</dbReference>
<protein>
    <recommendedName>
        <fullName evidence="3">Sedlin</fullName>
    </recommendedName>
</protein>
<comment type="caution">
    <text evidence="1">The sequence shown here is derived from an EMBL/GenBank/DDBJ whole genome shotgun (WGS) entry which is preliminary data.</text>
</comment>
<keyword evidence="2" id="KW-1185">Reference proteome</keyword>
<proteinExistence type="predicted"/>
<name>A0A9P8T9B9_9ASCO</name>
<dbReference type="OrthoDB" id="18320at2759"/>
<dbReference type="InterPro" id="IPR006722">
    <property type="entry name" value="Sedlin"/>
</dbReference>
<dbReference type="Gene3D" id="3.30.450.70">
    <property type="match status" value="1"/>
</dbReference>
<accession>A0A9P8T9B9</accession>
<reference evidence="1" key="1">
    <citation type="journal article" date="2021" name="Open Biol.">
        <title>Shared evolutionary footprints suggest mitochondrial oxidative damage underlies multiple complex I losses in fungi.</title>
        <authorList>
            <person name="Schikora-Tamarit M.A."/>
            <person name="Marcet-Houben M."/>
            <person name="Nosek J."/>
            <person name="Gabaldon T."/>
        </authorList>
    </citation>
    <scope>NUCLEOTIDE SEQUENCE</scope>
    <source>
        <strain evidence="1">CBS6075</strain>
    </source>
</reference>
<dbReference type="InterPro" id="IPR011012">
    <property type="entry name" value="Longin-like_dom_sf"/>
</dbReference>
<evidence type="ECO:0000313" key="2">
    <source>
        <dbReference type="Proteomes" id="UP000769157"/>
    </source>
</evidence>
<dbReference type="Pfam" id="PF04628">
    <property type="entry name" value="Sedlin_N"/>
    <property type="match status" value="1"/>
</dbReference>
<dbReference type="GO" id="GO:0006888">
    <property type="term" value="P:endoplasmic reticulum to Golgi vesicle-mediated transport"/>
    <property type="evidence" value="ECO:0007669"/>
    <property type="project" value="InterPro"/>
</dbReference>
<gene>
    <name evidence="1" type="ORF">OGAPHI_001226</name>
</gene>